<name>B4VKS9_9CYAN</name>
<dbReference type="AlphaFoldDB" id="B4VKS9"/>
<proteinExistence type="predicted"/>
<dbReference type="Proteomes" id="UP000003835">
    <property type="component" value="Unassembled WGS sequence"/>
</dbReference>
<keyword evidence="3" id="KW-1185">Reference proteome</keyword>
<dbReference type="HOGENOM" id="CLU_2988830_0_0_3"/>
<feature type="region of interest" description="Disordered" evidence="1">
    <location>
        <begin position="1"/>
        <end position="21"/>
    </location>
</feature>
<evidence type="ECO:0000313" key="2">
    <source>
        <dbReference type="EMBL" id="EDX77096.1"/>
    </source>
</evidence>
<evidence type="ECO:0000256" key="1">
    <source>
        <dbReference type="SAM" id="MobiDB-lite"/>
    </source>
</evidence>
<accession>B4VKS9</accession>
<reference evidence="2 3" key="1">
    <citation type="submission" date="2008-07" db="EMBL/GenBank/DDBJ databases">
        <authorList>
            <person name="Tandeau de Marsac N."/>
            <person name="Ferriera S."/>
            <person name="Johnson J."/>
            <person name="Kravitz S."/>
            <person name="Beeson K."/>
            <person name="Sutton G."/>
            <person name="Rogers Y.-H."/>
            <person name="Friedman R."/>
            <person name="Frazier M."/>
            <person name="Venter J.C."/>
        </authorList>
    </citation>
    <scope>NUCLEOTIDE SEQUENCE [LARGE SCALE GENOMIC DNA]</scope>
    <source>
        <strain evidence="2 3">PCC 7420</strain>
    </source>
</reference>
<organism evidence="2 3">
    <name type="scientific">Coleofasciculus chthonoplastes PCC 7420</name>
    <dbReference type="NCBI Taxonomy" id="118168"/>
    <lineage>
        <taxon>Bacteria</taxon>
        <taxon>Bacillati</taxon>
        <taxon>Cyanobacteriota</taxon>
        <taxon>Cyanophyceae</taxon>
        <taxon>Coleofasciculales</taxon>
        <taxon>Coleofasciculaceae</taxon>
        <taxon>Coleofasciculus</taxon>
    </lineage>
</organism>
<evidence type="ECO:0000313" key="3">
    <source>
        <dbReference type="Proteomes" id="UP000003835"/>
    </source>
</evidence>
<sequence>MCDRLVGGEGNIEGAEGKRRGSQRGLGVSLINRLGFKPKAKSESQLKLTGLRIMALT</sequence>
<protein>
    <submittedName>
        <fullName evidence="2">Uncharacterized protein</fullName>
    </submittedName>
</protein>
<gene>
    <name evidence="2" type="ORF">MC7420_233</name>
</gene>
<dbReference type="EMBL" id="DS989844">
    <property type="protein sequence ID" value="EDX77096.1"/>
    <property type="molecule type" value="Genomic_DNA"/>
</dbReference>